<proteinExistence type="predicted"/>
<dbReference type="PANTHER" id="PTHR21240:SF28">
    <property type="entry name" value="ISO-OROTATE DECARBOXYLASE (EUROFUNG)"/>
    <property type="match status" value="1"/>
</dbReference>
<evidence type="ECO:0000256" key="1">
    <source>
        <dbReference type="ARBA" id="ARBA00023239"/>
    </source>
</evidence>
<evidence type="ECO:0000313" key="3">
    <source>
        <dbReference type="EMBL" id="TXS92290.1"/>
    </source>
</evidence>
<organism evidence="3 4">
    <name type="scientific">Parahaliea aestuarii</name>
    <dbReference type="NCBI Taxonomy" id="1852021"/>
    <lineage>
        <taxon>Bacteria</taxon>
        <taxon>Pseudomonadati</taxon>
        <taxon>Pseudomonadota</taxon>
        <taxon>Gammaproteobacteria</taxon>
        <taxon>Cellvibrionales</taxon>
        <taxon>Halieaceae</taxon>
        <taxon>Parahaliea</taxon>
    </lineage>
</organism>
<dbReference type="Proteomes" id="UP000321933">
    <property type="component" value="Unassembled WGS sequence"/>
</dbReference>
<keyword evidence="3" id="KW-0378">Hydrolase</keyword>
<keyword evidence="1" id="KW-0456">Lyase</keyword>
<comment type="caution">
    <text evidence="3">The sequence shown here is derived from an EMBL/GenBank/DDBJ whole genome shotgun (WGS) entry which is preliminary data.</text>
</comment>
<sequence length="395" mass="45142">MDRYLIVSTDGHAGLPMEGYRDYLDARYHEAFDKALPIQREMTRRAEEKFLISDFNDNWRRGIEDDLTGAWDGAVRNRVIDADGVAAEVLFPDGITEMNAPPFGAGLGLRPWGIDPQLQWAGARAHNRWIAEFCRQDPDRRIGLAIVLMLYDVDEALREVKWAFDQGLRGILIPALMGDHDPYNHPKYDPVWAFCQDHNMVVHTHSGPSPDYNFDLPGAVGVYLTEFAWWASRPLWHMIFGGVFERFPRLHFVITEVSEFWIPHMLEMMDVRASVKHTSGKLGDFRSNLTMKPSEYFRRNCWVGASALFDEGSTSVRHDIGINNVMWGTDYPHPEGSWPNTREKLREFFTGMPESEIEAILGGNAVDCYHLDRNRLDAIAARIGPERREYLAGAA</sequence>
<accession>A0A5C8ZXK2</accession>
<protein>
    <submittedName>
        <fullName evidence="3">Amidohydrolase</fullName>
    </submittedName>
</protein>
<reference evidence="3 4" key="1">
    <citation type="submission" date="2019-08" db="EMBL/GenBank/DDBJ databases">
        <title>Parahaliea maris sp. nov., isolated from the surface seawater.</title>
        <authorList>
            <person name="Liu Y."/>
        </authorList>
    </citation>
    <scope>NUCLEOTIDE SEQUENCE [LARGE SCALE GENOMIC DNA]</scope>
    <source>
        <strain evidence="3 4">S2-26</strain>
    </source>
</reference>
<dbReference type="GO" id="GO:0019748">
    <property type="term" value="P:secondary metabolic process"/>
    <property type="evidence" value="ECO:0007669"/>
    <property type="project" value="TreeGrafter"/>
</dbReference>
<dbReference type="InterPro" id="IPR006680">
    <property type="entry name" value="Amidohydro-rel"/>
</dbReference>
<dbReference type="OrthoDB" id="8617321at2"/>
<dbReference type="GO" id="GO:0016787">
    <property type="term" value="F:hydrolase activity"/>
    <property type="evidence" value="ECO:0007669"/>
    <property type="project" value="UniProtKB-KW"/>
</dbReference>
<dbReference type="RefSeq" id="WP_148063667.1">
    <property type="nucleotide sequence ID" value="NZ_VRYZ01000003.1"/>
</dbReference>
<dbReference type="SUPFAM" id="SSF51556">
    <property type="entry name" value="Metallo-dependent hydrolases"/>
    <property type="match status" value="1"/>
</dbReference>
<evidence type="ECO:0000259" key="2">
    <source>
        <dbReference type="Pfam" id="PF04909"/>
    </source>
</evidence>
<dbReference type="Gene3D" id="3.20.20.140">
    <property type="entry name" value="Metal-dependent hydrolases"/>
    <property type="match status" value="1"/>
</dbReference>
<dbReference type="PANTHER" id="PTHR21240">
    <property type="entry name" value="2-AMINO-3-CARBOXYLMUCONATE-6-SEMIALDEHYDE DECARBOXYLASE"/>
    <property type="match status" value="1"/>
</dbReference>
<dbReference type="Pfam" id="PF04909">
    <property type="entry name" value="Amidohydro_2"/>
    <property type="match status" value="1"/>
</dbReference>
<dbReference type="GO" id="GO:0005737">
    <property type="term" value="C:cytoplasm"/>
    <property type="evidence" value="ECO:0007669"/>
    <property type="project" value="TreeGrafter"/>
</dbReference>
<dbReference type="EMBL" id="VRYZ01000003">
    <property type="protein sequence ID" value="TXS92290.1"/>
    <property type="molecule type" value="Genomic_DNA"/>
</dbReference>
<dbReference type="GO" id="GO:0016831">
    <property type="term" value="F:carboxy-lyase activity"/>
    <property type="evidence" value="ECO:0007669"/>
    <property type="project" value="InterPro"/>
</dbReference>
<dbReference type="AlphaFoldDB" id="A0A5C8ZXK2"/>
<gene>
    <name evidence="3" type="ORF">FVW59_07645</name>
</gene>
<dbReference type="InterPro" id="IPR032465">
    <property type="entry name" value="ACMSD"/>
</dbReference>
<keyword evidence="4" id="KW-1185">Reference proteome</keyword>
<dbReference type="InterPro" id="IPR032466">
    <property type="entry name" value="Metal_Hydrolase"/>
</dbReference>
<name>A0A5C8ZXK2_9GAMM</name>
<feature type="domain" description="Amidohydrolase-related" evidence="2">
    <location>
        <begin position="121"/>
        <end position="370"/>
    </location>
</feature>
<evidence type="ECO:0000313" key="4">
    <source>
        <dbReference type="Proteomes" id="UP000321933"/>
    </source>
</evidence>